<dbReference type="PANTHER" id="PTHR37937">
    <property type="entry name" value="CONJUGATIVE TRANSFER: DNA TRANSPORT"/>
    <property type="match status" value="1"/>
</dbReference>
<gene>
    <name evidence="8" type="ORF">A5810_001522</name>
</gene>
<dbReference type="SUPFAM" id="SSF52540">
    <property type="entry name" value="P-loop containing nucleoside triphosphate hydrolases"/>
    <property type="match status" value="1"/>
</dbReference>
<dbReference type="InterPro" id="IPR003688">
    <property type="entry name" value="TraG/VirD4"/>
</dbReference>
<evidence type="ECO:0000313" key="9">
    <source>
        <dbReference type="Proteomes" id="UP000194885"/>
    </source>
</evidence>
<dbReference type="Gene3D" id="3.40.50.300">
    <property type="entry name" value="P-loop containing nucleotide triphosphate hydrolases"/>
    <property type="match status" value="1"/>
</dbReference>
<dbReference type="AlphaFoldDB" id="A0A242BDR3"/>
<dbReference type="InterPro" id="IPR051539">
    <property type="entry name" value="T4SS-coupling_protein"/>
</dbReference>
<comment type="similarity">
    <text evidence="2">Belongs to the VirD4/TraG family.</text>
</comment>
<organism evidence="8 9">
    <name type="scientific">Enterococcus faecium</name>
    <name type="common">Streptococcus faecium</name>
    <dbReference type="NCBI Taxonomy" id="1352"/>
    <lineage>
        <taxon>Bacteria</taxon>
        <taxon>Bacillati</taxon>
        <taxon>Bacillota</taxon>
        <taxon>Bacilli</taxon>
        <taxon>Lactobacillales</taxon>
        <taxon>Enterococcaceae</taxon>
        <taxon>Enterococcus</taxon>
    </lineage>
</organism>
<evidence type="ECO:0000256" key="6">
    <source>
        <dbReference type="ARBA" id="ARBA00023136"/>
    </source>
</evidence>
<dbReference type="EMBL" id="NGKW01000003">
    <property type="protein sequence ID" value="OTN93646.1"/>
    <property type="molecule type" value="Genomic_DNA"/>
</dbReference>
<accession>A0A242BDR3</accession>
<dbReference type="RefSeq" id="WP_086323360.1">
    <property type="nucleotide sequence ID" value="NZ_NGKW01000003.1"/>
</dbReference>
<evidence type="ECO:0000256" key="2">
    <source>
        <dbReference type="ARBA" id="ARBA00008806"/>
    </source>
</evidence>
<evidence type="ECO:0000256" key="4">
    <source>
        <dbReference type="ARBA" id="ARBA00022692"/>
    </source>
</evidence>
<evidence type="ECO:0000256" key="5">
    <source>
        <dbReference type="ARBA" id="ARBA00022989"/>
    </source>
</evidence>
<sequence>MQESSFATKLKAVCFSLLGFVLGYFFHLFAYFLLNEKEEGIYKLINSATNVLTSLAAGKFFFRFEVYPLVAFFLGFIIAFLLFLLSLGDGKYRKGKEYGSARWATVRELKNFADNEREENNILLSKEVKMSLTTKNMPLNYQRNKNILLVAGSGAGKTELFVKPNLSQLHSSYVVTDPKGRLLHETGKMMESHHYQIKNFDVNTFKNCNRFNPFKYIRDEITLKRVIQVIIDATNGENSRKGEPFWDKSEELLLGSLFSFLYYKYKGDPKKGIDGTGELPALYHVSELIRLLKRENEAVPSVLEIMFSQFEKRFGSENYAVTQFNSFKNYEGDTRSSVLAIATSRFSMFDLQDIRELLEDDDLEIETWIEKKTVVYLTIPDMDKTFNFLVTMIFILAFRTLEYQVDYIYGGNPPNHIRFILEEFANLGKIPNIKEALAVFRSREMSIDIIIQNLNQLISMYKDDWKSFIGNCDTLLYLAGSTEPDTQKLFSERAGKETIHMKKNSENRGTNGSYSISHEVLGRELITQSEVAELARDECLVSISSMPMYRGKKYPFERHPLSKEWSRYKNDKNWYEFKPEFRTLEEAYDYYNQTLSPEQIVK</sequence>
<evidence type="ECO:0000313" key="8">
    <source>
        <dbReference type="EMBL" id="OTN93646.1"/>
    </source>
</evidence>
<evidence type="ECO:0000256" key="1">
    <source>
        <dbReference type="ARBA" id="ARBA00004651"/>
    </source>
</evidence>
<dbReference type="Proteomes" id="UP000194885">
    <property type="component" value="Unassembled WGS sequence"/>
</dbReference>
<protein>
    <submittedName>
        <fullName evidence="8">TraG1</fullName>
    </submittedName>
</protein>
<proteinExistence type="inferred from homology"/>
<comment type="subcellular location">
    <subcellularLocation>
        <location evidence="1">Cell membrane</location>
        <topology evidence="1">Multi-pass membrane protein</topology>
    </subcellularLocation>
</comment>
<keyword evidence="6 7" id="KW-0472">Membrane</keyword>
<dbReference type="GO" id="GO:0005886">
    <property type="term" value="C:plasma membrane"/>
    <property type="evidence" value="ECO:0007669"/>
    <property type="project" value="UniProtKB-SubCell"/>
</dbReference>
<feature type="transmembrane region" description="Helical" evidence="7">
    <location>
        <begin position="12"/>
        <end position="34"/>
    </location>
</feature>
<feature type="transmembrane region" description="Helical" evidence="7">
    <location>
        <begin position="66"/>
        <end position="87"/>
    </location>
</feature>
<keyword evidence="4 7" id="KW-0812">Transmembrane</keyword>
<evidence type="ECO:0000256" key="3">
    <source>
        <dbReference type="ARBA" id="ARBA00022475"/>
    </source>
</evidence>
<keyword evidence="3" id="KW-1003">Cell membrane</keyword>
<dbReference type="CDD" id="cd01127">
    <property type="entry name" value="TrwB_TraG_TraD_VirD4"/>
    <property type="match status" value="1"/>
</dbReference>
<dbReference type="Pfam" id="PF02534">
    <property type="entry name" value="T4SS-DNA_transf"/>
    <property type="match status" value="1"/>
</dbReference>
<dbReference type="PANTHER" id="PTHR37937:SF1">
    <property type="entry name" value="CONJUGATIVE TRANSFER: DNA TRANSPORT"/>
    <property type="match status" value="1"/>
</dbReference>
<reference evidence="8 9" key="1">
    <citation type="submission" date="2017-05" db="EMBL/GenBank/DDBJ databases">
        <title>The Genome Sequence of Enterococcus faecium 7H8_DIV0219.</title>
        <authorList>
            <consortium name="The Broad Institute Genomics Platform"/>
            <consortium name="The Broad Institute Genomic Center for Infectious Diseases"/>
            <person name="Earl A."/>
            <person name="Manson A."/>
            <person name="Schwartman J."/>
            <person name="Gilmore M."/>
            <person name="Abouelleil A."/>
            <person name="Cao P."/>
            <person name="Chapman S."/>
            <person name="Cusick C."/>
            <person name="Shea T."/>
            <person name="Young S."/>
            <person name="Neafsey D."/>
            <person name="Nusbaum C."/>
            <person name="Birren B."/>
        </authorList>
    </citation>
    <scope>NUCLEOTIDE SEQUENCE [LARGE SCALE GENOMIC DNA]</scope>
    <source>
        <strain evidence="8 9">7H8_DIV0219</strain>
    </source>
</reference>
<dbReference type="NCBIfam" id="NF045973">
    <property type="entry name" value="conju_CD1115"/>
    <property type="match status" value="1"/>
</dbReference>
<evidence type="ECO:0000256" key="7">
    <source>
        <dbReference type="SAM" id="Phobius"/>
    </source>
</evidence>
<name>A0A242BDR3_ENTFC</name>
<dbReference type="InterPro" id="IPR027417">
    <property type="entry name" value="P-loop_NTPase"/>
</dbReference>
<keyword evidence="5 7" id="KW-1133">Transmembrane helix</keyword>
<comment type="caution">
    <text evidence="8">The sequence shown here is derived from an EMBL/GenBank/DDBJ whole genome shotgun (WGS) entry which is preliminary data.</text>
</comment>